<gene>
    <name evidence="3" type="ORF">OV287_55550</name>
</gene>
<evidence type="ECO:0000313" key="3">
    <source>
        <dbReference type="EMBL" id="MCY1083690.1"/>
    </source>
</evidence>
<dbReference type="InterPro" id="IPR007484">
    <property type="entry name" value="Peptidase_M28"/>
</dbReference>
<dbReference type="Gene3D" id="3.40.630.10">
    <property type="entry name" value="Zn peptidases"/>
    <property type="match status" value="1"/>
</dbReference>
<evidence type="ECO:0000256" key="1">
    <source>
        <dbReference type="SAM" id="SignalP"/>
    </source>
</evidence>
<evidence type="ECO:0000259" key="2">
    <source>
        <dbReference type="Pfam" id="PF04389"/>
    </source>
</evidence>
<dbReference type="RefSeq" id="WP_267542213.1">
    <property type="nucleotide sequence ID" value="NZ_JAPNKA010000001.1"/>
</dbReference>
<dbReference type="PANTHER" id="PTHR12147:SF26">
    <property type="entry name" value="PEPTIDASE M28 DOMAIN-CONTAINING PROTEIN"/>
    <property type="match status" value="1"/>
</dbReference>
<keyword evidence="4" id="KW-1185">Reference proteome</keyword>
<protein>
    <submittedName>
        <fullName evidence="3">M28 family peptidase</fullName>
    </submittedName>
</protein>
<keyword evidence="1" id="KW-0732">Signal</keyword>
<dbReference type="Pfam" id="PF04389">
    <property type="entry name" value="Peptidase_M28"/>
    <property type="match status" value="1"/>
</dbReference>
<dbReference type="PANTHER" id="PTHR12147">
    <property type="entry name" value="METALLOPEPTIDASE M28 FAMILY MEMBER"/>
    <property type="match status" value="1"/>
</dbReference>
<dbReference type="Proteomes" id="UP001207654">
    <property type="component" value="Unassembled WGS sequence"/>
</dbReference>
<name>A0ABT4APR7_9BACT</name>
<comment type="caution">
    <text evidence="3">The sequence shown here is derived from an EMBL/GenBank/DDBJ whole genome shotgun (WGS) entry which is preliminary data.</text>
</comment>
<dbReference type="InterPro" id="IPR045175">
    <property type="entry name" value="M28_fam"/>
</dbReference>
<reference evidence="3 4" key="1">
    <citation type="submission" date="2022-11" db="EMBL/GenBank/DDBJ databases">
        <title>Minimal conservation of predation-associated metabolite biosynthetic gene clusters underscores biosynthetic potential of Myxococcota including descriptions for ten novel species: Archangium lansinium sp. nov., Myxococcus landrumus sp. nov., Nannocystis bai.</title>
        <authorList>
            <person name="Ahearne A."/>
            <person name="Stevens C."/>
            <person name="Phillips K."/>
        </authorList>
    </citation>
    <scope>NUCLEOTIDE SEQUENCE [LARGE SCALE GENOMIC DNA]</scope>
    <source>
        <strain evidence="3 4">MIWBW</strain>
    </source>
</reference>
<proteinExistence type="predicted"/>
<sequence length="337" mass="36323">MRTLSAALLLLTVSSCASRPSVEDAAVSRAGDFSAGVEKVRLGTDVEALVEAHDSDTPLDCALFDTSVIDTTRRPVCHVTREKARQLVRERFEALGYTVSTHETEDERFPTINVIAELPGAEHPDEVVVVGAHYDAYYSGADDNSSGVAAMLEMARLAAGKRFARTVRFVGFDLEELGLVGSTRYVQARPGEEIVASIIFDCVGYRDARPGAQQGLPGLPMPNTGDFLAAVANAQSRPRLEELYAISSRLGYDGFLLGLVAPKDGSGPASGNLMRSDHAPFWMAGHSALFLTDTANFRNPNYHRDTDVPSTLDLDFLTDVTRLSAAGLSFWAEGPLP</sequence>
<feature type="domain" description="Peptidase M28" evidence="2">
    <location>
        <begin position="113"/>
        <end position="209"/>
    </location>
</feature>
<accession>A0ABT4APR7</accession>
<feature type="chain" id="PRO_5046703987" evidence="1">
    <location>
        <begin position="18"/>
        <end position="337"/>
    </location>
</feature>
<feature type="signal peptide" evidence="1">
    <location>
        <begin position="1"/>
        <end position="17"/>
    </location>
</feature>
<dbReference type="PROSITE" id="PS51257">
    <property type="entry name" value="PROKAR_LIPOPROTEIN"/>
    <property type="match status" value="1"/>
</dbReference>
<evidence type="ECO:0000313" key="4">
    <source>
        <dbReference type="Proteomes" id="UP001207654"/>
    </source>
</evidence>
<dbReference type="EMBL" id="JAPNKA010000001">
    <property type="protein sequence ID" value="MCY1083690.1"/>
    <property type="molecule type" value="Genomic_DNA"/>
</dbReference>
<organism evidence="3 4">
    <name type="scientific">Archangium lansingense</name>
    <dbReference type="NCBI Taxonomy" id="2995310"/>
    <lineage>
        <taxon>Bacteria</taxon>
        <taxon>Pseudomonadati</taxon>
        <taxon>Myxococcota</taxon>
        <taxon>Myxococcia</taxon>
        <taxon>Myxococcales</taxon>
        <taxon>Cystobacterineae</taxon>
        <taxon>Archangiaceae</taxon>
        <taxon>Archangium</taxon>
    </lineage>
</organism>
<dbReference type="SUPFAM" id="SSF53187">
    <property type="entry name" value="Zn-dependent exopeptidases"/>
    <property type="match status" value="1"/>
</dbReference>